<reference evidence="1 2" key="1">
    <citation type="submission" date="2016-08" db="EMBL/GenBank/DDBJ databases">
        <title>Analysis of Carbohydrate Active Enzymes in Thermogemmatispora T81 Reveals Carbohydrate Degradation Ability.</title>
        <authorList>
            <person name="Tomazini A."/>
            <person name="Lal S."/>
            <person name="Stott M."/>
            <person name="Henrissat B."/>
            <person name="Polikarpov I."/>
            <person name="Sparling R."/>
            <person name="Levin D.B."/>
        </authorList>
    </citation>
    <scope>NUCLEOTIDE SEQUENCE [LARGE SCALE GENOMIC DNA]</scope>
    <source>
        <strain evidence="1 2">T81</strain>
    </source>
</reference>
<organism evidence="1 2">
    <name type="scientific">Thermogemmatispora tikiterensis</name>
    <dbReference type="NCBI Taxonomy" id="1825093"/>
    <lineage>
        <taxon>Bacteria</taxon>
        <taxon>Bacillati</taxon>
        <taxon>Chloroflexota</taxon>
        <taxon>Ktedonobacteria</taxon>
        <taxon>Thermogemmatisporales</taxon>
        <taxon>Thermogemmatisporaceae</taxon>
        <taxon>Thermogemmatispora</taxon>
    </lineage>
</organism>
<dbReference type="AlphaFoldDB" id="A0A328VDL5"/>
<evidence type="ECO:0000313" key="2">
    <source>
        <dbReference type="Proteomes" id="UP000248706"/>
    </source>
</evidence>
<comment type="caution">
    <text evidence="1">The sequence shown here is derived from an EMBL/GenBank/DDBJ whole genome shotgun (WGS) entry which is preliminary data.</text>
</comment>
<name>A0A328VDL5_9CHLR</name>
<sequence length="83" mass="9151">MKCASAACRAAWPVWQSQAQVIHQLSIGELPVRIEWPRTRSSQRRQQGVDQQGPSLLLRRALLRGSCQDDPPSSLGSLLSAKS</sequence>
<dbReference type="EMBL" id="MCIF01000002">
    <property type="protein sequence ID" value="RAQ94072.1"/>
    <property type="molecule type" value="Genomic_DNA"/>
</dbReference>
<protein>
    <submittedName>
        <fullName evidence="1">Uncharacterized protein</fullName>
    </submittedName>
</protein>
<dbReference type="RefSeq" id="WP_112425675.1">
    <property type="nucleotide sequence ID" value="NZ_MCIF01000002.1"/>
</dbReference>
<keyword evidence="2" id="KW-1185">Reference proteome</keyword>
<proteinExistence type="predicted"/>
<gene>
    <name evidence="1" type="ORF">A4R35_00910</name>
</gene>
<accession>A0A328VDL5</accession>
<evidence type="ECO:0000313" key="1">
    <source>
        <dbReference type="EMBL" id="RAQ94072.1"/>
    </source>
</evidence>
<dbReference type="Proteomes" id="UP000248706">
    <property type="component" value="Unassembled WGS sequence"/>
</dbReference>